<keyword evidence="4" id="KW-1017">Isopeptide bond</keyword>
<keyword evidence="3" id="KW-0963">Cytoplasm</keyword>
<comment type="subcellular location">
    <subcellularLocation>
        <location evidence="2">Cytoplasm</location>
    </subcellularLocation>
    <subcellularLocation>
        <location evidence="1">Nucleus</location>
    </subcellularLocation>
</comment>
<evidence type="ECO:0000256" key="6">
    <source>
        <dbReference type="ARBA" id="ARBA00022843"/>
    </source>
</evidence>
<keyword evidence="6" id="KW-0832">Ubl conjugation</keyword>
<feature type="region of interest" description="Disordered" evidence="10">
    <location>
        <begin position="443"/>
        <end position="467"/>
    </location>
</feature>
<dbReference type="SMART" id="SM00571">
    <property type="entry name" value="DDT"/>
    <property type="match status" value="1"/>
</dbReference>
<evidence type="ECO:0000313" key="13">
    <source>
        <dbReference type="Proteomes" id="UP000824890"/>
    </source>
</evidence>
<dbReference type="Proteomes" id="UP000824890">
    <property type="component" value="Unassembled WGS sequence"/>
</dbReference>
<evidence type="ECO:0000259" key="11">
    <source>
        <dbReference type="PROSITE" id="PS50827"/>
    </source>
</evidence>
<dbReference type="PROSITE" id="PS50827">
    <property type="entry name" value="DDT"/>
    <property type="match status" value="1"/>
</dbReference>
<organism evidence="12 13">
    <name type="scientific">Brassica napus</name>
    <name type="common">Rape</name>
    <dbReference type="NCBI Taxonomy" id="3708"/>
    <lineage>
        <taxon>Eukaryota</taxon>
        <taxon>Viridiplantae</taxon>
        <taxon>Streptophyta</taxon>
        <taxon>Embryophyta</taxon>
        <taxon>Tracheophyta</taxon>
        <taxon>Spermatophyta</taxon>
        <taxon>Magnoliopsida</taxon>
        <taxon>eudicotyledons</taxon>
        <taxon>Gunneridae</taxon>
        <taxon>Pentapetalae</taxon>
        <taxon>rosids</taxon>
        <taxon>malvids</taxon>
        <taxon>Brassicales</taxon>
        <taxon>Brassicaceae</taxon>
        <taxon>Brassiceae</taxon>
        <taxon>Brassica</taxon>
    </lineage>
</organism>
<comment type="caution">
    <text evidence="12">The sequence shown here is derived from an EMBL/GenBank/DDBJ whole genome shotgun (WGS) entry which is preliminary data.</text>
</comment>
<evidence type="ECO:0000256" key="7">
    <source>
        <dbReference type="ARBA" id="ARBA00023015"/>
    </source>
</evidence>
<dbReference type="InterPro" id="IPR040221">
    <property type="entry name" value="CDCA7/CDA7L"/>
</dbReference>
<keyword evidence="5" id="KW-0597">Phosphoprotein</keyword>
<evidence type="ECO:0000256" key="4">
    <source>
        <dbReference type="ARBA" id="ARBA00022499"/>
    </source>
</evidence>
<dbReference type="Pfam" id="PF15612">
    <property type="entry name" value="WHIM1"/>
    <property type="match status" value="1"/>
</dbReference>
<evidence type="ECO:0000256" key="3">
    <source>
        <dbReference type="ARBA" id="ARBA00022490"/>
    </source>
</evidence>
<dbReference type="PANTHER" id="PTHR31169:SF8">
    <property type="entry name" value="ZINC-FINGER DOMAIN OF MONOAMINE-OXIDASE A REPRESSOR R1 PROTEIN"/>
    <property type="match status" value="1"/>
</dbReference>
<evidence type="ECO:0000256" key="8">
    <source>
        <dbReference type="ARBA" id="ARBA00023163"/>
    </source>
</evidence>
<dbReference type="InterPro" id="IPR028942">
    <property type="entry name" value="WHIM1_dom"/>
</dbReference>
<keyword evidence="9" id="KW-0539">Nucleus</keyword>
<evidence type="ECO:0000256" key="1">
    <source>
        <dbReference type="ARBA" id="ARBA00004123"/>
    </source>
</evidence>
<keyword evidence="7" id="KW-0805">Transcription regulation</keyword>
<dbReference type="PANTHER" id="PTHR31169">
    <property type="entry name" value="OS05G0300700 PROTEIN"/>
    <property type="match status" value="1"/>
</dbReference>
<reference evidence="12 13" key="1">
    <citation type="submission" date="2021-05" db="EMBL/GenBank/DDBJ databases">
        <title>Genome Assembly of Synthetic Allotetraploid Brassica napus Reveals Homoeologous Exchanges between Subgenomes.</title>
        <authorList>
            <person name="Davis J.T."/>
        </authorList>
    </citation>
    <scope>NUCLEOTIDE SEQUENCE [LARGE SCALE GENOMIC DNA]</scope>
    <source>
        <strain evidence="13">cv. Da-Ae</strain>
        <tissue evidence="12">Seedling</tissue>
    </source>
</reference>
<evidence type="ECO:0000256" key="9">
    <source>
        <dbReference type="ARBA" id="ARBA00023242"/>
    </source>
</evidence>
<sequence length="603" mass="67221">MTLDDVKAASKRKSDPGVRVIGGRIYDSSNGRCCHQCRQKTMDFVASCKAMKKEKQCPISYCHKCLLNRYGEKAEEVGALVDWRCPKCRGICNCSFCRKKRGQSPTGILTHKAKASGLSSVSELLEVEGHDTFSYQKKKPKLVLNAPFQENVSNGDVVPKDSNKALNKIKTGSPKAKLEDAFVEDVVAKEDNKATGKIKKVVNKTKTGFPKAKQEDVSNEDVAKENNKGAGKIKKALNKTKNGFPKAKPEDASIEDVAKENNKAAGKIKKTKATNKVKEEEIQIEAKLPNGTSLTNVSGIDIPTEETGNVLQFLEFCSAFGKALDLKQGHAKSIVAAVFGSGRNTRRQQYCSVIPMMIQLMQLISHDRDMSLSLSATDSTWFSSLGECLLQSGVMSDVFRPETFKSGVSEYKKMDASTRLKLLNFLCDESLCTLKMRNFIEEQSKESDTKEREAKEKAAAAKEKEKQLRQKMQGDLVKAHMEKNGAPLSIEEHHKVLAQIKAEAKEAYGEMLKATSRKRQRCDAVRTDPILLNDDGLALWKLKCFEEEPKFLLQDVGGTFDDLSPHEKWLAFKPEQKQEIEKYISANRMKMMLAQKNANVEIN</sequence>
<dbReference type="InterPro" id="IPR018866">
    <property type="entry name" value="Znf-4CXXC_R1"/>
</dbReference>
<evidence type="ECO:0000313" key="12">
    <source>
        <dbReference type="EMBL" id="KAH0919655.1"/>
    </source>
</evidence>
<gene>
    <name evidence="12" type="ORF">HID58_027315</name>
</gene>
<dbReference type="InterPro" id="IPR018501">
    <property type="entry name" value="DDT_dom"/>
</dbReference>
<keyword evidence="8" id="KW-0804">Transcription</keyword>
<accession>A0ABQ8CRC6</accession>
<evidence type="ECO:0000256" key="10">
    <source>
        <dbReference type="SAM" id="MobiDB-lite"/>
    </source>
</evidence>
<dbReference type="Pfam" id="PF10497">
    <property type="entry name" value="zf-4CXXC_R1"/>
    <property type="match status" value="1"/>
</dbReference>
<evidence type="ECO:0000256" key="2">
    <source>
        <dbReference type="ARBA" id="ARBA00004496"/>
    </source>
</evidence>
<evidence type="ECO:0000256" key="5">
    <source>
        <dbReference type="ARBA" id="ARBA00022553"/>
    </source>
</evidence>
<dbReference type="EMBL" id="JAGKQM010000007">
    <property type="protein sequence ID" value="KAH0919655.1"/>
    <property type="molecule type" value="Genomic_DNA"/>
</dbReference>
<proteinExistence type="predicted"/>
<protein>
    <recommendedName>
        <fullName evidence="11">DDT domain-containing protein</fullName>
    </recommendedName>
</protein>
<name>A0ABQ8CRC6_BRANA</name>
<keyword evidence="13" id="KW-1185">Reference proteome</keyword>
<feature type="domain" description="DDT" evidence="11">
    <location>
        <begin position="304"/>
        <end position="370"/>
    </location>
</feature>